<dbReference type="Proteomes" id="UP001148737">
    <property type="component" value="Unassembled WGS sequence"/>
</dbReference>
<gene>
    <name evidence="1" type="ORF">NLG97_g9820</name>
</gene>
<keyword evidence="2" id="KW-1185">Reference proteome</keyword>
<proteinExistence type="predicted"/>
<sequence length="126" mass="13632">MSSRVLLIGIEPTTIDFTHPDFQAFPGLTAAKVQAGLDQDKASLLKDGYVADFCLFAIEDLAAKAADMLKATPYGVVLIGAGVRKPPSNFLVFEQLINVIHELAPKAKICFNTGPTDSIDAVRRWI</sequence>
<comment type="caution">
    <text evidence="1">The sequence shown here is derived from an EMBL/GenBank/DDBJ whole genome shotgun (WGS) entry which is preliminary data.</text>
</comment>
<evidence type="ECO:0000313" key="1">
    <source>
        <dbReference type="EMBL" id="KAJ3474493.1"/>
    </source>
</evidence>
<evidence type="ECO:0000313" key="2">
    <source>
        <dbReference type="Proteomes" id="UP001148737"/>
    </source>
</evidence>
<organism evidence="1 2">
    <name type="scientific">Lecanicillium saksenae</name>
    <dbReference type="NCBI Taxonomy" id="468837"/>
    <lineage>
        <taxon>Eukaryota</taxon>
        <taxon>Fungi</taxon>
        <taxon>Dikarya</taxon>
        <taxon>Ascomycota</taxon>
        <taxon>Pezizomycotina</taxon>
        <taxon>Sordariomycetes</taxon>
        <taxon>Hypocreomycetidae</taxon>
        <taxon>Hypocreales</taxon>
        <taxon>Cordycipitaceae</taxon>
        <taxon>Lecanicillium</taxon>
    </lineage>
</organism>
<reference evidence="1" key="1">
    <citation type="submission" date="2022-07" db="EMBL/GenBank/DDBJ databases">
        <title>Genome Sequence of Lecanicillium saksenae.</title>
        <authorList>
            <person name="Buettner E."/>
        </authorList>
    </citation>
    <scope>NUCLEOTIDE SEQUENCE</scope>
    <source>
        <strain evidence="1">VT-O1</strain>
    </source>
</reference>
<dbReference type="EMBL" id="JANAKD010002170">
    <property type="protein sequence ID" value="KAJ3474493.1"/>
    <property type="molecule type" value="Genomic_DNA"/>
</dbReference>
<accession>A0ACC1QIW7</accession>
<name>A0ACC1QIW7_9HYPO</name>
<protein>
    <submittedName>
        <fullName evidence="1">Uncharacterized protein</fullName>
    </submittedName>
</protein>